<reference evidence="4 5" key="1">
    <citation type="journal article" date="2019" name="Int. J. Syst. Evol. Microbiol.">
        <title>The Global Catalogue of Microorganisms (GCM) 10K type strain sequencing project: providing services to taxonomists for standard genome sequencing and annotation.</title>
        <authorList>
            <consortium name="The Broad Institute Genomics Platform"/>
            <consortium name="The Broad Institute Genome Sequencing Center for Infectious Disease"/>
            <person name="Wu L."/>
            <person name="Ma J."/>
        </authorList>
    </citation>
    <scope>NUCLEOTIDE SEQUENCE [LARGE SCALE GENOMIC DNA]</scope>
    <source>
        <strain evidence="4 5">JCM 14330</strain>
    </source>
</reference>
<dbReference type="Proteomes" id="UP001501706">
    <property type="component" value="Unassembled WGS sequence"/>
</dbReference>
<gene>
    <name evidence="4" type="ORF">GCM10009097_03440</name>
</gene>
<dbReference type="SUPFAM" id="SSF51735">
    <property type="entry name" value="NAD(P)-binding Rossmann-fold domains"/>
    <property type="match status" value="1"/>
</dbReference>
<dbReference type="PRINTS" id="PR00081">
    <property type="entry name" value="GDHRDH"/>
</dbReference>
<dbReference type="Gene3D" id="3.40.50.720">
    <property type="entry name" value="NAD(P)-binding Rossmann-like Domain"/>
    <property type="match status" value="1"/>
</dbReference>
<dbReference type="EMBL" id="BAAAEN010000001">
    <property type="protein sequence ID" value="GAA0491161.1"/>
    <property type="molecule type" value="Genomic_DNA"/>
</dbReference>
<evidence type="ECO:0000259" key="3">
    <source>
        <dbReference type="SMART" id="SM00822"/>
    </source>
</evidence>
<dbReference type="PRINTS" id="PR00080">
    <property type="entry name" value="SDRFAMILY"/>
</dbReference>
<evidence type="ECO:0000313" key="5">
    <source>
        <dbReference type="Proteomes" id="UP001501706"/>
    </source>
</evidence>
<sequence>MNQDAAIRLDGKVAIVTGSGRGLGLAFARALADAGAAVVVNDVDADAAAEAVASIRGQGGQAVAEVVPVGQAEAAERLVARAVESFGRLDVMCANAGNLRDRMMWNLSDEDFDSVIATHLRGTFTCARAAVRRMRAQESPGRLILVASPAGQRGNPGQTAYAAAKAGIASFARTWSMECAKSDITVNAIVPVALTRMVATMPAFAPIAESISRGEPLPDTLRQGAGLGMPEDVAPLVVFLASDQAAGISGQCIGLGGDKLSLWSHPQEIHSAFRSGGWSAEAIARAWPATLGNRLESVGLPPFP</sequence>
<keyword evidence="5" id="KW-1185">Reference proteome</keyword>
<proteinExistence type="inferred from homology"/>
<dbReference type="PANTHER" id="PTHR45024">
    <property type="entry name" value="DEHYDROGENASES, SHORT CHAIN"/>
    <property type="match status" value="1"/>
</dbReference>
<dbReference type="SMART" id="SM00822">
    <property type="entry name" value="PKS_KR"/>
    <property type="match status" value="1"/>
</dbReference>
<comment type="caution">
    <text evidence="4">The sequence shown here is derived from an EMBL/GenBank/DDBJ whole genome shotgun (WGS) entry which is preliminary data.</text>
</comment>
<evidence type="ECO:0000313" key="4">
    <source>
        <dbReference type="EMBL" id="GAA0491161.1"/>
    </source>
</evidence>
<organism evidence="4 5">
    <name type="scientific">Pigmentiphaga daeguensis</name>
    <dbReference type="NCBI Taxonomy" id="414049"/>
    <lineage>
        <taxon>Bacteria</taxon>
        <taxon>Pseudomonadati</taxon>
        <taxon>Pseudomonadota</taxon>
        <taxon>Betaproteobacteria</taxon>
        <taxon>Burkholderiales</taxon>
        <taxon>Alcaligenaceae</taxon>
        <taxon>Pigmentiphaga</taxon>
    </lineage>
</organism>
<dbReference type="InterPro" id="IPR036291">
    <property type="entry name" value="NAD(P)-bd_dom_sf"/>
</dbReference>
<feature type="domain" description="Ketoreductase" evidence="3">
    <location>
        <begin position="12"/>
        <end position="195"/>
    </location>
</feature>
<evidence type="ECO:0000256" key="2">
    <source>
        <dbReference type="ARBA" id="ARBA00023002"/>
    </source>
</evidence>
<dbReference type="PROSITE" id="PS00061">
    <property type="entry name" value="ADH_SHORT"/>
    <property type="match status" value="1"/>
</dbReference>
<dbReference type="Pfam" id="PF13561">
    <property type="entry name" value="adh_short_C2"/>
    <property type="match status" value="1"/>
</dbReference>
<accession>A0ABN1B6K9</accession>
<name>A0ABN1B6K9_9BURK</name>
<keyword evidence="2" id="KW-0560">Oxidoreductase</keyword>
<dbReference type="PANTHER" id="PTHR45024:SF2">
    <property type="entry name" value="SCP2 DOMAIN-CONTAINING PROTEIN"/>
    <property type="match status" value="1"/>
</dbReference>
<comment type="similarity">
    <text evidence="1">Belongs to the short-chain dehydrogenases/reductases (SDR) family.</text>
</comment>
<dbReference type="InterPro" id="IPR057326">
    <property type="entry name" value="KR_dom"/>
</dbReference>
<evidence type="ECO:0000256" key="1">
    <source>
        <dbReference type="ARBA" id="ARBA00006484"/>
    </source>
</evidence>
<dbReference type="InterPro" id="IPR020904">
    <property type="entry name" value="Sc_DH/Rdtase_CS"/>
</dbReference>
<dbReference type="InterPro" id="IPR051687">
    <property type="entry name" value="Peroxisomal_Beta-Oxidation"/>
</dbReference>
<dbReference type="RefSeq" id="WP_087840076.1">
    <property type="nucleotide sequence ID" value="NZ_BAAAEN010000001.1"/>
</dbReference>
<protein>
    <submittedName>
        <fullName evidence="4">SDR family oxidoreductase</fullName>
    </submittedName>
</protein>
<dbReference type="InterPro" id="IPR002347">
    <property type="entry name" value="SDR_fam"/>
</dbReference>